<dbReference type="Gene3D" id="3.40.630.30">
    <property type="match status" value="1"/>
</dbReference>
<dbReference type="DNASU" id="1455906"/>
<dbReference type="CDD" id="cd04301">
    <property type="entry name" value="NAT_SF"/>
    <property type="match status" value="1"/>
</dbReference>
<name>Q9HLF1_THEAC</name>
<dbReference type="PROSITE" id="PS51186">
    <property type="entry name" value="GNAT"/>
    <property type="match status" value="1"/>
</dbReference>
<dbReference type="OrthoDB" id="55684at2157"/>
<dbReference type="HOGENOM" id="CLU_013985_19_1_2"/>
<dbReference type="STRING" id="273075.gene:9571494"/>
<dbReference type="eggNOG" id="arCOG00826">
    <property type="taxonomic scope" value="Archaea"/>
</dbReference>
<protein>
    <recommendedName>
        <fullName evidence="1">N-acetyltransferase domain-containing protein</fullName>
    </recommendedName>
</protein>
<dbReference type="RefSeq" id="WP_010900706.1">
    <property type="nucleotide sequence ID" value="NC_002578.1"/>
</dbReference>
<dbReference type="PANTHER" id="PTHR43415:SF3">
    <property type="entry name" value="GNAT-FAMILY ACETYLTRANSFERASE"/>
    <property type="match status" value="1"/>
</dbReference>
<dbReference type="EnsemblBacteria" id="CAC11422">
    <property type="protein sequence ID" value="CAC11422"/>
    <property type="gene ID" value="CAC11422"/>
</dbReference>
<evidence type="ECO:0000259" key="1">
    <source>
        <dbReference type="PROSITE" id="PS51186"/>
    </source>
</evidence>
<reference evidence="2 3" key="1">
    <citation type="journal article" date="2000" name="Nature">
        <title>The genome sequence of the thermoacidophilic scavenger Thermoplasma acidophilum.</title>
        <authorList>
            <person name="Ruepp A."/>
            <person name="Graml W."/>
            <person name="Santos-Martinez M.L."/>
            <person name="Koretke K.K."/>
            <person name="Volker C."/>
            <person name="Mewes H.W."/>
            <person name="Frishman D."/>
            <person name="Stocker S."/>
            <person name="Lupas A.N."/>
            <person name="Baumeister W."/>
        </authorList>
    </citation>
    <scope>NUCLEOTIDE SEQUENCE [LARGE SCALE GENOMIC DNA]</scope>
    <source>
        <strain evidence="3">ATCC 25905 / DSM 1728 / JCM 9062 / NBRC 15155 / AMRC-C165</strain>
    </source>
</reference>
<organism evidence="2 3">
    <name type="scientific">Thermoplasma acidophilum (strain ATCC 25905 / DSM 1728 / JCM 9062 / NBRC 15155 / AMRC-C165)</name>
    <dbReference type="NCBI Taxonomy" id="273075"/>
    <lineage>
        <taxon>Archaea</taxon>
        <taxon>Methanobacteriati</taxon>
        <taxon>Thermoplasmatota</taxon>
        <taxon>Thermoplasmata</taxon>
        <taxon>Thermoplasmatales</taxon>
        <taxon>Thermoplasmataceae</taxon>
        <taxon>Thermoplasma</taxon>
    </lineage>
</organism>
<gene>
    <name evidence="2" type="ordered locus">Ta0277</name>
</gene>
<dbReference type="PaxDb" id="273075-Ta0277"/>
<evidence type="ECO:0000313" key="3">
    <source>
        <dbReference type="Proteomes" id="UP000001024"/>
    </source>
</evidence>
<dbReference type="PANTHER" id="PTHR43415">
    <property type="entry name" value="SPERMIDINE N(1)-ACETYLTRANSFERASE"/>
    <property type="match status" value="1"/>
</dbReference>
<dbReference type="InterPro" id="IPR016181">
    <property type="entry name" value="Acyl_CoA_acyltransferase"/>
</dbReference>
<proteinExistence type="predicted"/>
<dbReference type="EMBL" id="AL445063">
    <property type="protein sequence ID" value="CAC11422.1"/>
    <property type="molecule type" value="Genomic_DNA"/>
</dbReference>
<dbReference type="InParanoid" id="Q9HLF1"/>
<dbReference type="GO" id="GO:0016747">
    <property type="term" value="F:acyltransferase activity, transferring groups other than amino-acyl groups"/>
    <property type="evidence" value="ECO:0007669"/>
    <property type="project" value="InterPro"/>
</dbReference>
<evidence type="ECO:0000313" key="2">
    <source>
        <dbReference type="EMBL" id="CAC11422.1"/>
    </source>
</evidence>
<dbReference type="AlphaFoldDB" id="Q9HLF1"/>
<dbReference type="InterPro" id="IPR000182">
    <property type="entry name" value="GNAT_dom"/>
</dbReference>
<dbReference type="Pfam" id="PF00583">
    <property type="entry name" value="Acetyltransf_1"/>
    <property type="match status" value="1"/>
</dbReference>
<dbReference type="SUPFAM" id="SSF55729">
    <property type="entry name" value="Acyl-CoA N-acyltransferases (Nat)"/>
    <property type="match status" value="1"/>
</dbReference>
<keyword evidence="3" id="KW-1185">Reference proteome</keyword>
<dbReference type="Proteomes" id="UP000001024">
    <property type="component" value="Chromosome"/>
</dbReference>
<feature type="domain" description="N-acetyltransferase" evidence="1">
    <location>
        <begin position="13"/>
        <end position="172"/>
    </location>
</feature>
<dbReference type="KEGG" id="tac:Ta0277"/>
<accession>Q9HLF1</accession>
<sequence>MLWKKPTELTHEYIIRKAEPSDASGIISCMQSVMDEKVYLVGEYYMLTERAEQERIKSLDDLTLVAVLDRKVVGVLTVQRGIYRKNKHTASLGIAIMAGHRHKGIGTRMIKQAIEWCEDQGIKKLNLEVFSTNVNAINAYKKIGFEIEGFRKKQFLIEGEYVDDVLMTYYVDPSLKDPQ</sequence>